<evidence type="ECO:0000256" key="2">
    <source>
        <dbReference type="ARBA" id="ARBA00007677"/>
    </source>
</evidence>
<dbReference type="Proteomes" id="UP000006790">
    <property type="component" value="Chromosome 1"/>
</dbReference>
<dbReference type="PANTHER" id="PTHR31121:SF11">
    <property type="entry name" value="MANNOSYLTRANSFERASE KTR3-RELATED"/>
    <property type="match status" value="1"/>
</dbReference>
<keyword evidence="8" id="KW-1185">Reference proteome</keyword>
<reference evidence="8" key="1">
    <citation type="journal article" date="2012" name="G3 (Bethesda)">
        <title>Pichia sorbitophila, an interspecies yeast hybrid reveals early steps of genome resolution following polyploidization.</title>
        <authorList>
            <person name="Leh Louis V."/>
            <person name="Despons L."/>
            <person name="Friedrich A."/>
            <person name="Martin T."/>
            <person name="Durrens P."/>
            <person name="Casaregola S."/>
            <person name="Neuveglise C."/>
            <person name="Fairhead C."/>
            <person name="Marck C."/>
            <person name="Cruz J.A."/>
            <person name="Straub M.L."/>
            <person name="Kugler V."/>
            <person name="Sacerdot C."/>
            <person name="Uzunov Z."/>
            <person name="Thierry A."/>
            <person name="Weiss S."/>
            <person name="Bleykasten C."/>
            <person name="De Montigny J."/>
            <person name="Jacques N."/>
            <person name="Jung P."/>
            <person name="Lemaire M."/>
            <person name="Mallet S."/>
            <person name="Morel G."/>
            <person name="Richard G.F."/>
            <person name="Sarkar A."/>
            <person name="Savel G."/>
            <person name="Schacherer J."/>
            <person name="Seret M.L."/>
            <person name="Talla E."/>
            <person name="Samson G."/>
            <person name="Jubin C."/>
            <person name="Poulain J."/>
            <person name="Vacherie B."/>
            <person name="Barbe V."/>
            <person name="Pelletier E."/>
            <person name="Sherman D.J."/>
            <person name="Westhof E."/>
            <person name="Weissenbach J."/>
            <person name="Baret P.V."/>
            <person name="Wincker P."/>
            <person name="Gaillardin C."/>
            <person name="Dujon B."/>
            <person name="Souciet J.L."/>
        </authorList>
    </citation>
    <scope>NUCLEOTIDE SEQUENCE [LARGE SCALE GENOMIC DNA]</scope>
    <source>
        <strain evidence="8">CBS 270.75 / DBVPG 7215 / KCTC 17166 / NRRL Y-17582</strain>
    </source>
</reference>
<evidence type="ECO:0000256" key="6">
    <source>
        <dbReference type="PIRSR" id="PIRSR018153-1"/>
    </source>
</evidence>
<dbReference type="FunFam" id="3.90.550.10:FF:000051">
    <property type="entry name" value="Alpha-1,2-mannosyltransferase (Ktr4)"/>
    <property type="match status" value="1"/>
</dbReference>
<dbReference type="GO" id="GO:0000026">
    <property type="term" value="F:alpha-1,2-mannosyltransferase activity"/>
    <property type="evidence" value="ECO:0007669"/>
    <property type="project" value="TreeGrafter"/>
</dbReference>
<dbReference type="SUPFAM" id="SSF53448">
    <property type="entry name" value="Nucleotide-diphospho-sugar transferases"/>
    <property type="match status" value="1"/>
</dbReference>
<keyword evidence="4" id="KW-0808">Transferase</keyword>
<comment type="similarity">
    <text evidence="2">Belongs to the glycosyltransferase 15 family.</text>
</comment>
<dbReference type="GO" id="GO:0005794">
    <property type="term" value="C:Golgi apparatus"/>
    <property type="evidence" value="ECO:0007669"/>
    <property type="project" value="TreeGrafter"/>
</dbReference>
<dbReference type="GeneID" id="11469608"/>
<dbReference type="Pfam" id="PF01793">
    <property type="entry name" value="Glyco_transf_15"/>
    <property type="match status" value="1"/>
</dbReference>
<dbReference type="InParanoid" id="G8JMW7"/>
<sequence>MHHPSKKKLLPKSAFLIRKYERQVRAVFIAFLIALTIMFIVHDPRVSTAGVDKRIKDTSRLLKPHTDEVQAVHYPQNNGAKAKAVILTLARNSDLWSLVTSIRHVEDRFNRNYGYDWVFLGEERFTDEFMEITSSLVSGKVKYGEIPHKHWSYPDLINQKKAQKSREDYGASAVLNGDSEWHIHLSRYESGFFWRHPLLKEYKWYWRVEPDVTIYCDINYDVFRFMEENNKKYGFILTGTEYQSTIPTLWEHIKEFKDKHPEYIKDDNLIEFISNDSGDTYNGCNFSSDFEIASLDFWRSKEYGAYFDHLDRTGGFFYELWDDSPIHSIAASLLLAKDELHFFDGFGYYHPNFLSCPLESSIRKQNQCICDPSRDQTWESNYFCNRKYMKARNLPLLKELGENKV</sequence>
<comment type="subcellular location">
    <subcellularLocation>
        <location evidence="1">Membrane</location>
        <topology evidence="1">Single-pass type II membrane protein</topology>
    </subcellularLocation>
</comment>
<dbReference type="AlphaFoldDB" id="G8JMW7"/>
<dbReference type="InterPro" id="IPR029044">
    <property type="entry name" value="Nucleotide-diphossugar_trans"/>
</dbReference>
<name>G8JMW7_ERECY</name>
<evidence type="ECO:0000256" key="5">
    <source>
        <dbReference type="ARBA" id="ARBA00022968"/>
    </source>
</evidence>
<dbReference type="GO" id="GO:0006491">
    <property type="term" value="P:N-glycan processing"/>
    <property type="evidence" value="ECO:0007669"/>
    <property type="project" value="EnsemblFungi"/>
</dbReference>
<dbReference type="OrthoDB" id="439943at2759"/>
<dbReference type="Gene3D" id="3.90.550.10">
    <property type="entry name" value="Spore Coat Polysaccharide Biosynthesis Protein SpsA, Chain A"/>
    <property type="match status" value="1"/>
</dbReference>
<dbReference type="HOGENOM" id="CLU_024327_4_1_1"/>
<keyword evidence="5" id="KW-0812">Transmembrane</keyword>
<evidence type="ECO:0008006" key="9">
    <source>
        <dbReference type="Google" id="ProtNLM"/>
    </source>
</evidence>
<evidence type="ECO:0000256" key="3">
    <source>
        <dbReference type="ARBA" id="ARBA00022676"/>
    </source>
</evidence>
<dbReference type="InterPro" id="IPR002685">
    <property type="entry name" value="Glyco_trans_15"/>
</dbReference>
<dbReference type="GO" id="GO:0000032">
    <property type="term" value="P:cell wall mannoprotein biosynthetic process"/>
    <property type="evidence" value="ECO:0007669"/>
    <property type="project" value="TreeGrafter"/>
</dbReference>
<dbReference type="eggNOG" id="KOG4472">
    <property type="taxonomic scope" value="Eukaryota"/>
</dbReference>
<accession>G8JMW7</accession>
<gene>
    <name evidence="7" type="ordered locus">Ecym_1181</name>
</gene>
<keyword evidence="3" id="KW-0328">Glycosyltransferase</keyword>
<evidence type="ECO:0000256" key="1">
    <source>
        <dbReference type="ARBA" id="ARBA00004606"/>
    </source>
</evidence>
<evidence type="ECO:0000313" key="8">
    <source>
        <dbReference type="Proteomes" id="UP000006790"/>
    </source>
</evidence>
<dbReference type="PIRSF" id="PIRSF018153">
    <property type="entry name" value="Glyco_trans_15"/>
    <property type="match status" value="1"/>
</dbReference>
<dbReference type="GO" id="GO:0006493">
    <property type="term" value="P:protein O-linked glycosylation"/>
    <property type="evidence" value="ECO:0007669"/>
    <property type="project" value="EnsemblFungi"/>
</dbReference>
<protein>
    <recommendedName>
        <fullName evidence="9">Glycosyltransferase family 15 protein</fullName>
    </recommendedName>
</protein>
<dbReference type="FunCoup" id="G8JMW7">
    <property type="interactions" value="169"/>
</dbReference>
<organism evidence="7 8">
    <name type="scientific">Eremothecium cymbalariae (strain CBS 270.75 / DBVPG 7215 / KCTC 17166 / NRRL Y-17582)</name>
    <name type="common">Yeast</name>
    <dbReference type="NCBI Taxonomy" id="931890"/>
    <lineage>
        <taxon>Eukaryota</taxon>
        <taxon>Fungi</taxon>
        <taxon>Dikarya</taxon>
        <taxon>Ascomycota</taxon>
        <taxon>Saccharomycotina</taxon>
        <taxon>Saccharomycetes</taxon>
        <taxon>Saccharomycetales</taxon>
        <taxon>Saccharomycetaceae</taxon>
        <taxon>Eremothecium</taxon>
    </lineage>
</organism>
<keyword evidence="5" id="KW-0735">Signal-anchor</keyword>
<dbReference type="KEGG" id="erc:Ecym_1181"/>
<evidence type="ECO:0000256" key="4">
    <source>
        <dbReference type="ARBA" id="ARBA00022679"/>
    </source>
</evidence>
<dbReference type="RefSeq" id="XP_003644248.1">
    <property type="nucleotide sequence ID" value="XM_003644200.1"/>
</dbReference>
<dbReference type="STRING" id="931890.G8JMW7"/>
<feature type="active site" description="Nucleophile" evidence="6">
    <location>
        <position position="291"/>
    </location>
</feature>
<dbReference type="GO" id="GO:0016020">
    <property type="term" value="C:membrane"/>
    <property type="evidence" value="ECO:0007669"/>
    <property type="project" value="UniProtKB-SubCell"/>
</dbReference>
<dbReference type="OMA" id="DSEWHIH"/>
<dbReference type="PANTHER" id="PTHR31121">
    <property type="entry name" value="ALPHA-1,2 MANNOSYLTRANSFERASE KTR1"/>
    <property type="match status" value="1"/>
</dbReference>
<dbReference type="EMBL" id="CP002497">
    <property type="protein sequence ID" value="AET37431.1"/>
    <property type="molecule type" value="Genomic_DNA"/>
</dbReference>
<proteinExistence type="inferred from homology"/>
<evidence type="ECO:0000313" key="7">
    <source>
        <dbReference type="EMBL" id="AET37431.1"/>
    </source>
</evidence>